<proteinExistence type="predicted"/>
<name>A0A177T789_9BASI</name>
<dbReference type="AlphaFoldDB" id="A0A177T789"/>
<dbReference type="EMBL" id="LWDF02001307">
    <property type="protein sequence ID" value="KAE8239460.1"/>
    <property type="molecule type" value="Genomic_DNA"/>
</dbReference>
<evidence type="ECO:0000313" key="1">
    <source>
        <dbReference type="EMBL" id="KAE8239460.1"/>
    </source>
</evidence>
<gene>
    <name evidence="1" type="ORF">A4X13_0g8193</name>
</gene>
<keyword evidence="2" id="KW-1185">Reference proteome</keyword>
<organism evidence="1 2">
    <name type="scientific">Tilletia indica</name>
    <dbReference type="NCBI Taxonomy" id="43049"/>
    <lineage>
        <taxon>Eukaryota</taxon>
        <taxon>Fungi</taxon>
        <taxon>Dikarya</taxon>
        <taxon>Basidiomycota</taxon>
        <taxon>Ustilaginomycotina</taxon>
        <taxon>Exobasidiomycetes</taxon>
        <taxon>Tilletiales</taxon>
        <taxon>Tilletiaceae</taxon>
        <taxon>Tilletia</taxon>
    </lineage>
</organism>
<reference evidence="1" key="1">
    <citation type="submission" date="2016-04" db="EMBL/GenBank/DDBJ databases">
        <authorList>
            <person name="Nguyen H.D."/>
            <person name="Samba Siva P."/>
            <person name="Cullis J."/>
            <person name="Levesque C.A."/>
            <person name="Hambleton S."/>
        </authorList>
    </citation>
    <scope>NUCLEOTIDE SEQUENCE</scope>
    <source>
        <strain evidence="1">DAOMC 236416</strain>
    </source>
</reference>
<dbReference type="Proteomes" id="UP000077521">
    <property type="component" value="Unassembled WGS sequence"/>
</dbReference>
<protein>
    <submittedName>
        <fullName evidence="1">Uncharacterized protein</fullName>
    </submittedName>
</protein>
<comment type="caution">
    <text evidence="1">The sequence shown here is derived from an EMBL/GenBank/DDBJ whole genome shotgun (WGS) entry which is preliminary data.</text>
</comment>
<sequence length="164" mass="18081">MADPRKKSSWVKLGEGTIRLVEAARDFQALVGDLKIDATVAGTLDHNGVDTGVEEAGKQRTERAEHRPELLPPLQAANADIQVWRSMEVAERRLVQAAEAFQEAQEELRVDVTIVGTLHQHGIDIPATPTQLRHLREVQTGHMEGAGEVAAEPSESSKRRKRNV</sequence>
<reference evidence="1" key="2">
    <citation type="journal article" date="2019" name="IMA Fungus">
        <title>Genome sequencing and comparison of five Tilletia species to identify candidate genes for the detection of regulated species infecting wheat.</title>
        <authorList>
            <person name="Nguyen H.D.T."/>
            <person name="Sultana T."/>
            <person name="Kesanakurti P."/>
            <person name="Hambleton S."/>
        </authorList>
    </citation>
    <scope>NUCLEOTIDE SEQUENCE</scope>
    <source>
        <strain evidence="1">DAOMC 236416</strain>
    </source>
</reference>
<accession>A0A177T789</accession>
<evidence type="ECO:0000313" key="2">
    <source>
        <dbReference type="Proteomes" id="UP000077521"/>
    </source>
</evidence>